<dbReference type="NCBIfam" id="NF002204">
    <property type="entry name" value="PRK01077.1"/>
    <property type="match status" value="1"/>
</dbReference>
<evidence type="ECO:0000256" key="6">
    <source>
        <dbReference type="ARBA" id="ARBA00022741"/>
    </source>
</evidence>
<organism evidence="12 13">
    <name type="scientific">Rhodocyclus gracilis</name>
    <dbReference type="NCBI Taxonomy" id="2929842"/>
    <lineage>
        <taxon>Bacteria</taxon>
        <taxon>Pseudomonadati</taxon>
        <taxon>Pseudomonadota</taxon>
        <taxon>Betaproteobacteria</taxon>
        <taxon>Rhodocyclales</taxon>
        <taxon>Rhodocyclaceae</taxon>
        <taxon>Rhodocyclus</taxon>
    </lineage>
</organism>
<keyword evidence="8" id="KW-0460">Magnesium</keyword>
<dbReference type="SUPFAM" id="SSF52540">
    <property type="entry name" value="P-loop containing nucleoside triphosphate hydrolases"/>
    <property type="match status" value="1"/>
</dbReference>
<keyword evidence="7" id="KW-0067">ATP-binding</keyword>
<evidence type="ECO:0000313" key="12">
    <source>
        <dbReference type="EMBL" id="NJA89261.1"/>
    </source>
</evidence>
<evidence type="ECO:0000256" key="1">
    <source>
        <dbReference type="ARBA" id="ARBA00001946"/>
    </source>
</evidence>
<dbReference type="Gene3D" id="3.40.50.300">
    <property type="entry name" value="P-loop containing nucleotide triphosphate hydrolases"/>
    <property type="match status" value="1"/>
</dbReference>
<name>A0ABX0WHS5_9RHOO</name>
<dbReference type="EMBL" id="JAATWB010000005">
    <property type="protein sequence ID" value="NJA89261.1"/>
    <property type="molecule type" value="Genomic_DNA"/>
</dbReference>
<protein>
    <submittedName>
        <fullName evidence="12">Cobyrinate a,c-diamide synthase</fullName>
    </submittedName>
</protein>
<dbReference type="RefSeq" id="WP_167681705.1">
    <property type="nucleotide sequence ID" value="NZ_JAATWB010000005.1"/>
</dbReference>
<dbReference type="CDD" id="cd03130">
    <property type="entry name" value="GATase1_CobB"/>
    <property type="match status" value="1"/>
</dbReference>
<keyword evidence="13" id="KW-1185">Reference proteome</keyword>
<evidence type="ECO:0000256" key="4">
    <source>
        <dbReference type="ARBA" id="ARBA00022573"/>
    </source>
</evidence>
<keyword evidence="9" id="KW-0315">Glutamine amidotransferase</keyword>
<dbReference type="InterPro" id="IPR002586">
    <property type="entry name" value="CobQ/CobB/MinD/ParA_Nub-bd_dom"/>
</dbReference>
<evidence type="ECO:0000313" key="13">
    <source>
        <dbReference type="Proteomes" id="UP000720344"/>
    </source>
</evidence>
<comment type="pathway">
    <text evidence="2">Cofactor biosynthesis; adenosylcobalamin biosynthesis.</text>
</comment>
<comment type="similarity">
    <text evidence="3">Belongs to the CobB/CobQ family. CobQ subfamily.</text>
</comment>
<dbReference type="PROSITE" id="PS51274">
    <property type="entry name" value="GATASE_COBBQ"/>
    <property type="match status" value="1"/>
</dbReference>
<evidence type="ECO:0000259" key="11">
    <source>
        <dbReference type="Pfam" id="PF07685"/>
    </source>
</evidence>
<dbReference type="InterPro" id="IPR029062">
    <property type="entry name" value="Class_I_gatase-like"/>
</dbReference>
<keyword evidence="4" id="KW-0169">Cobalamin biosynthesis</keyword>
<feature type="domain" description="CobQ/CobB/MinD/ParA nucleotide binding" evidence="10">
    <location>
        <begin position="18"/>
        <end position="194"/>
    </location>
</feature>
<dbReference type="PANTHER" id="PTHR43873:SF1">
    <property type="entry name" value="COBYRINATE A,C-DIAMIDE SYNTHASE"/>
    <property type="match status" value="1"/>
</dbReference>
<evidence type="ECO:0000256" key="9">
    <source>
        <dbReference type="ARBA" id="ARBA00022962"/>
    </source>
</evidence>
<accession>A0ABX0WHS5</accession>
<dbReference type="PANTHER" id="PTHR43873">
    <property type="entry name" value="COBYRINATE A,C-DIAMIDE SYNTHASE"/>
    <property type="match status" value="1"/>
</dbReference>
<keyword evidence="6" id="KW-0547">Nucleotide-binding</keyword>
<dbReference type="SUPFAM" id="SSF52317">
    <property type="entry name" value="Class I glutamine amidotransferase-like"/>
    <property type="match status" value="1"/>
</dbReference>
<keyword evidence="5" id="KW-0436">Ligase</keyword>
<gene>
    <name evidence="12" type="ORF">HCX48_08510</name>
</gene>
<comment type="cofactor">
    <cofactor evidence="1">
        <name>Mg(2+)</name>
        <dbReference type="ChEBI" id="CHEBI:18420"/>
    </cofactor>
</comment>
<dbReference type="Proteomes" id="UP000720344">
    <property type="component" value="Unassembled WGS sequence"/>
</dbReference>
<comment type="caution">
    <text evidence="12">The sequence shown here is derived from an EMBL/GenBank/DDBJ whole genome shotgun (WGS) entry which is preliminary data.</text>
</comment>
<dbReference type="InterPro" id="IPR027417">
    <property type="entry name" value="P-loop_NTPase"/>
</dbReference>
<dbReference type="Pfam" id="PF07685">
    <property type="entry name" value="GATase_3"/>
    <property type="match status" value="1"/>
</dbReference>
<proteinExistence type="inferred from homology"/>
<evidence type="ECO:0000256" key="5">
    <source>
        <dbReference type="ARBA" id="ARBA00022598"/>
    </source>
</evidence>
<feature type="domain" description="CobB/CobQ-like glutamine amidotransferase" evidence="11">
    <location>
        <begin position="250"/>
        <end position="442"/>
    </location>
</feature>
<evidence type="ECO:0000256" key="3">
    <source>
        <dbReference type="ARBA" id="ARBA00006205"/>
    </source>
</evidence>
<dbReference type="InterPro" id="IPR004484">
    <property type="entry name" value="CbiA/CobB_synth"/>
</dbReference>
<evidence type="ECO:0000256" key="7">
    <source>
        <dbReference type="ARBA" id="ARBA00022840"/>
    </source>
</evidence>
<evidence type="ECO:0000256" key="2">
    <source>
        <dbReference type="ARBA" id="ARBA00004953"/>
    </source>
</evidence>
<evidence type="ECO:0000259" key="10">
    <source>
        <dbReference type="Pfam" id="PF01656"/>
    </source>
</evidence>
<evidence type="ECO:0000256" key="8">
    <source>
        <dbReference type="ARBA" id="ARBA00022842"/>
    </source>
</evidence>
<sequence length="452" mass="47383">MPESHSAPAGPRRCPALFITAPASGQGKTTVVAALARLHTRLGRRVRVFKCGPDFLDPQIHRVATGHDCYNIDLWMCGEADGAARLAAAAAEADLILVEGVMGLYDGEPSGADIAARFGLPILAVINGASVSTTFGAIAYGLKHYRPGTKLVSALANRVAGERHAELLRAGLPDDIAWVGALPRDADGALPERHLGLLPAAEIAGLNERLDHLADLLAATGAATLPAPVDFPHPAATAPTAGATPLAGRRIAIARDAAFCFLYPANLDCLRALGATLVFFSPLAGEPLPECDAVWLPGGYPELHGERLAAQRALWSALAAHVAAGKPLLAECGGMMTLFAGITDGDGRRHAMGGLLPGEILMQRRLAALGMCAARLPAAGQTTAGEATADDELRGHSFHYSRAETPLAPFTRALRADGRAGEAIYRLRRLTASYMHFYFPSNPHAAAQLFLP</sequence>
<dbReference type="Pfam" id="PF01656">
    <property type="entry name" value="CbiA"/>
    <property type="match status" value="1"/>
</dbReference>
<dbReference type="Gene3D" id="3.40.50.880">
    <property type="match status" value="1"/>
</dbReference>
<dbReference type="InterPro" id="IPR011698">
    <property type="entry name" value="GATase_3"/>
</dbReference>
<reference evidence="13" key="1">
    <citation type="submission" date="2020-03" db="EMBL/GenBank/DDBJ databases">
        <title>Whole-genome sequence of the purple nonsulfur bacterium Rhodocyclus tenuis DSM112.</title>
        <authorList>
            <person name="Kyndt J.A."/>
            <person name="Meyer T.E."/>
        </authorList>
    </citation>
    <scope>NUCLEOTIDE SEQUENCE [LARGE SCALE GENOMIC DNA]</scope>
    <source>
        <strain evidence="13">DSM 112</strain>
    </source>
</reference>